<name>A0A073K505_9BACI</name>
<dbReference type="Proteomes" id="UP000027778">
    <property type="component" value="Unassembled WGS sequence"/>
</dbReference>
<evidence type="ECO:0000313" key="1">
    <source>
        <dbReference type="EMBL" id="KEK21640.1"/>
    </source>
</evidence>
<evidence type="ECO:0000313" key="2">
    <source>
        <dbReference type="Proteomes" id="UP000027778"/>
    </source>
</evidence>
<comment type="caution">
    <text evidence="1">The sequence shown here is derived from an EMBL/GenBank/DDBJ whole genome shotgun (WGS) entry which is preliminary data.</text>
</comment>
<dbReference type="AlphaFoldDB" id="A0A073K505"/>
<reference evidence="1 2" key="1">
    <citation type="submission" date="2014-06" db="EMBL/GenBank/DDBJ databases">
        <title>Draft genome sequence of Bacillus gaemokensis JCM 15801 (MCCC 1A00707).</title>
        <authorList>
            <person name="Lai Q."/>
            <person name="Liu Y."/>
            <person name="Shao Z."/>
        </authorList>
    </citation>
    <scope>NUCLEOTIDE SEQUENCE [LARGE SCALE GENOMIC DNA]</scope>
    <source>
        <strain evidence="1 2">JCM 15801</strain>
    </source>
</reference>
<organism evidence="1 2">
    <name type="scientific">Bacillus gaemokensis</name>
    <dbReference type="NCBI Taxonomy" id="574375"/>
    <lineage>
        <taxon>Bacteria</taxon>
        <taxon>Bacillati</taxon>
        <taxon>Bacillota</taxon>
        <taxon>Bacilli</taxon>
        <taxon>Bacillales</taxon>
        <taxon>Bacillaceae</taxon>
        <taxon>Bacillus</taxon>
        <taxon>Bacillus cereus group</taxon>
    </lineage>
</organism>
<protein>
    <submittedName>
        <fullName evidence="1">Uncharacterized protein</fullName>
    </submittedName>
</protein>
<sequence length="69" mass="8150">MWRKFLQLDDITFYTIPIVTALILPSPFRTTMTLQEREAETLFWTNKICCSSFRSTLQDAFPILPTIYN</sequence>
<gene>
    <name evidence="1" type="ORF">BAGA_27575</name>
</gene>
<keyword evidence="2" id="KW-1185">Reference proteome</keyword>
<proteinExistence type="predicted"/>
<dbReference type="EMBL" id="JOTM01000074">
    <property type="protein sequence ID" value="KEK21640.1"/>
    <property type="molecule type" value="Genomic_DNA"/>
</dbReference>
<accession>A0A073K505</accession>